<dbReference type="AlphaFoldDB" id="A0A9D0YQ33"/>
<accession>A0A9D0YQ33</accession>
<gene>
    <name evidence="1" type="ORF">IAD31_00300</name>
</gene>
<reference evidence="1" key="1">
    <citation type="submission" date="2020-10" db="EMBL/GenBank/DDBJ databases">
        <authorList>
            <person name="Gilroy R."/>
        </authorList>
    </citation>
    <scope>NUCLEOTIDE SEQUENCE</scope>
    <source>
        <strain evidence="1">ChiGjej2B2-12916</strain>
    </source>
</reference>
<protein>
    <submittedName>
        <fullName evidence="1">Uncharacterized protein</fullName>
    </submittedName>
</protein>
<evidence type="ECO:0000313" key="2">
    <source>
        <dbReference type="Proteomes" id="UP000886879"/>
    </source>
</evidence>
<sequence length="98" mass="10692">MGMYLAFTVLGLLAAFGLLTLCWLLLGRLLLPVPLNLTVSLTGHGDGEGLEQGVRALHWLRRTGLWRGDIRIVDGGLSPRGLAVARRLVEDCHAQLHI</sequence>
<dbReference type="Proteomes" id="UP000886879">
    <property type="component" value="Unassembled WGS sequence"/>
</dbReference>
<dbReference type="EMBL" id="DVFO01000002">
    <property type="protein sequence ID" value="HIQ60032.1"/>
    <property type="molecule type" value="Genomic_DNA"/>
</dbReference>
<organism evidence="1 2">
    <name type="scientific">Candidatus Enterenecus faecium</name>
    <dbReference type="NCBI Taxonomy" id="2840780"/>
    <lineage>
        <taxon>Bacteria</taxon>
        <taxon>Bacillati</taxon>
        <taxon>Bacillota</taxon>
        <taxon>Clostridia</taxon>
        <taxon>Eubacteriales</taxon>
        <taxon>Candidatus Enterenecus</taxon>
    </lineage>
</organism>
<name>A0A9D0YQ33_9FIRM</name>
<reference evidence="1" key="2">
    <citation type="journal article" date="2021" name="PeerJ">
        <title>Extensive microbial diversity within the chicken gut microbiome revealed by metagenomics and culture.</title>
        <authorList>
            <person name="Gilroy R."/>
            <person name="Ravi A."/>
            <person name="Getino M."/>
            <person name="Pursley I."/>
            <person name="Horton D.L."/>
            <person name="Alikhan N.F."/>
            <person name="Baker D."/>
            <person name="Gharbi K."/>
            <person name="Hall N."/>
            <person name="Watson M."/>
            <person name="Adriaenssens E.M."/>
            <person name="Foster-Nyarko E."/>
            <person name="Jarju S."/>
            <person name="Secka A."/>
            <person name="Antonio M."/>
            <person name="Oren A."/>
            <person name="Chaudhuri R.R."/>
            <person name="La Ragione R."/>
            <person name="Hildebrand F."/>
            <person name="Pallen M.J."/>
        </authorList>
    </citation>
    <scope>NUCLEOTIDE SEQUENCE</scope>
    <source>
        <strain evidence="1">ChiGjej2B2-12916</strain>
    </source>
</reference>
<evidence type="ECO:0000313" key="1">
    <source>
        <dbReference type="EMBL" id="HIQ60032.1"/>
    </source>
</evidence>
<proteinExistence type="predicted"/>
<comment type="caution">
    <text evidence="1">The sequence shown here is derived from an EMBL/GenBank/DDBJ whole genome shotgun (WGS) entry which is preliminary data.</text>
</comment>